<keyword evidence="6" id="KW-1185">Reference proteome</keyword>
<reference evidence="5 6" key="2">
    <citation type="journal article" date="2019" name="G3 (Bethesda)">
        <title>Hybrid Assembly of the Genome of the Entomopathogenic Nematode Steinernema carpocapsae Identifies the X-Chromosome.</title>
        <authorList>
            <person name="Serra L."/>
            <person name="Macchietto M."/>
            <person name="Macias-Munoz A."/>
            <person name="McGill C.J."/>
            <person name="Rodriguez I.M."/>
            <person name="Rodriguez B."/>
            <person name="Murad R."/>
            <person name="Mortazavi A."/>
        </authorList>
    </citation>
    <scope>NUCLEOTIDE SEQUENCE [LARGE SCALE GENOMIC DNA]</scope>
    <source>
        <strain evidence="5 6">ALL</strain>
    </source>
</reference>
<dbReference type="Proteomes" id="UP000298663">
    <property type="component" value="Unassembled WGS sequence"/>
</dbReference>
<feature type="domain" description="K Homology" evidence="4">
    <location>
        <begin position="81"/>
        <end position="151"/>
    </location>
</feature>
<dbReference type="Gene3D" id="3.30.1370.10">
    <property type="entry name" value="K Homology domain, type 1"/>
    <property type="match status" value="7"/>
</dbReference>
<feature type="domain" description="K Homology" evidence="4">
    <location>
        <begin position="7"/>
        <end position="76"/>
    </location>
</feature>
<dbReference type="EMBL" id="AZBU02000004">
    <property type="protein sequence ID" value="TKR81804.1"/>
    <property type="molecule type" value="Genomic_DNA"/>
</dbReference>
<keyword evidence="2" id="KW-0694">RNA-binding</keyword>
<dbReference type="InterPro" id="IPR036612">
    <property type="entry name" value="KH_dom_type_1_sf"/>
</dbReference>
<dbReference type="STRING" id="34508.A0A4U5NG57"/>
<sequence length="577" mass="65573">MQNELSKIVEQEVTIPAKVHFRFVASSRQVVKEIEKNCGGVHIKFPAEKSNSDKVSVRGPKDDVAKAVEELKKVSKRFQETAFEDSIQAKTDYHKFFIGRKGAKINELTAKYPSIRVVFPREDAADKEKIHFLGSKEDVAAVKKIFEKQITELNEKTEVGVEVDPKHHSHFVARYAQVLNSIQKDFCGVVISFPKKGTDDKNVTIKGAKQAVEGAKQRILEIVDDLENQVIISMDIEAKHRPSFFRDLGDKTTRVQVVEDEFNVQIKFPPRPPKTAEGKPVPPTESEMVDDEVKISGRAENCEKAKEALLAFVPIKKTVEVSLDLHRGLIGEKGAIVNSISQAHHVRIIFPKNDEQKDAITIEGVASDVEEATKTVLEHIERLEKEAEDKKLKSFRLDVVIDPKHHQRLIGIRGANVNKIREAHDVRISFPDTRHKDADDRKPRKDFRDPNAGPDVIIRYEAACKEVEKIFLDDVEKYESQYTEEVELDPRFHPKLIGRQSQNLKKLQSEYEVEIRILVRRPRTRLWWSSPAKRTTSADASSVSVSTRKISCRTLSCNTVTFRLARNRSPSVNSRTS</sequence>
<dbReference type="InterPro" id="IPR004088">
    <property type="entry name" value="KH_dom_type_1"/>
</dbReference>
<dbReference type="InterPro" id="IPR004087">
    <property type="entry name" value="KH_dom"/>
</dbReference>
<comment type="caution">
    <text evidence="5">The sequence shown here is derived from an EMBL/GenBank/DDBJ whole genome shotgun (WGS) entry which is preliminary data.</text>
</comment>
<dbReference type="PANTHER" id="PTHR10627">
    <property type="entry name" value="SCP160"/>
    <property type="match status" value="1"/>
</dbReference>
<feature type="domain" description="K Homology" evidence="4">
    <location>
        <begin position="315"/>
        <end position="381"/>
    </location>
</feature>
<gene>
    <name evidence="5" type="ORF">L596_015620</name>
</gene>
<keyword evidence="1" id="KW-0677">Repeat</keyword>
<evidence type="ECO:0000313" key="6">
    <source>
        <dbReference type="Proteomes" id="UP000298663"/>
    </source>
</evidence>
<dbReference type="PROSITE" id="PS50084">
    <property type="entry name" value="KH_TYPE_1"/>
    <property type="match status" value="6"/>
</dbReference>
<dbReference type="OrthoDB" id="10027144at2759"/>
<feature type="region of interest" description="Disordered" evidence="3">
    <location>
        <begin position="268"/>
        <end position="289"/>
    </location>
</feature>
<dbReference type="AlphaFoldDB" id="A0A4U5NG57"/>
<reference evidence="5 6" key="1">
    <citation type="journal article" date="2015" name="Genome Biol.">
        <title>Comparative genomics of Steinernema reveals deeply conserved gene regulatory networks.</title>
        <authorList>
            <person name="Dillman A.R."/>
            <person name="Macchietto M."/>
            <person name="Porter C.F."/>
            <person name="Rogers A."/>
            <person name="Williams B."/>
            <person name="Antoshechkin I."/>
            <person name="Lee M.M."/>
            <person name="Goodwin Z."/>
            <person name="Lu X."/>
            <person name="Lewis E.E."/>
            <person name="Goodrich-Blair H."/>
            <person name="Stock S.P."/>
            <person name="Adams B.J."/>
            <person name="Sternberg P.W."/>
            <person name="Mortazavi A."/>
        </authorList>
    </citation>
    <scope>NUCLEOTIDE SEQUENCE [LARGE SCALE GENOMIC DNA]</scope>
    <source>
        <strain evidence="5 6">ALL</strain>
    </source>
</reference>
<evidence type="ECO:0000256" key="3">
    <source>
        <dbReference type="SAM" id="MobiDB-lite"/>
    </source>
</evidence>
<feature type="compositionally biased region" description="Basic and acidic residues" evidence="3">
    <location>
        <begin position="430"/>
        <end position="449"/>
    </location>
</feature>
<accession>A0A4U5NG57</accession>
<dbReference type="SUPFAM" id="SSF54791">
    <property type="entry name" value="Eukaryotic type KH-domain (KH-domain type I)"/>
    <property type="match status" value="7"/>
</dbReference>
<feature type="domain" description="K Homology" evidence="4">
    <location>
        <begin position="480"/>
        <end position="569"/>
    </location>
</feature>
<dbReference type="SMART" id="SM00322">
    <property type="entry name" value="KH"/>
    <property type="match status" value="7"/>
</dbReference>
<dbReference type="PANTHER" id="PTHR10627:SF31">
    <property type="entry name" value="DODECA-SATELLITE-BINDING PROTEIN 1, ISOFORM A"/>
    <property type="match status" value="1"/>
</dbReference>
<feature type="domain" description="K Homology" evidence="4">
    <location>
        <begin position="393"/>
        <end position="476"/>
    </location>
</feature>
<evidence type="ECO:0000256" key="2">
    <source>
        <dbReference type="PROSITE-ProRule" id="PRU00117"/>
    </source>
</evidence>
<evidence type="ECO:0000313" key="5">
    <source>
        <dbReference type="EMBL" id="TKR81804.1"/>
    </source>
</evidence>
<evidence type="ECO:0000259" key="4">
    <source>
        <dbReference type="SMART" id="SM00322"/>
    </source>
</evidence>
<feature type="domain" description="K Homology" evidence="4">
    <location>
        <begin position="155"/>
        <end position="224"/>
    </location>
</feature>
<proteinExistence type="predicted"/>
<protein>
    <recommendedName>
        <fullName evidence="4">K Homology domain-containing protein</fullName>
    </recommendedName>
</protein>
<dbReference type="Pfam" id="PF00013">
    <property type="entry name" value="KH_1"/>
    <property type="match status" value="6"/>
</dbReference>
<dbReference type="GO" id="GO:0003729">
    <property type="term" value="F:mRNA binding"/>
    <property type="evidence" value="ECO:0007669"/>
    <property type="project" value="TreeGrafter"/>
</dbReference>
<organism evidence="5 6">
    <name type="scientific">Steinernema carpocapsae</name>
    <name type="common">Entomopathogenic nematode</name>
    <dbReference type="NCBI Taxonomy" id="34508"/>
    <lineage>
        <taxon>Eukaryota</taxon>
        <taxon>Metazoa</taxon>
        <taxon>Ecdysozoa</taxon>
        <taxon>Nematoda</taxon>
        <taxon>Chromadorea</taxon>
        <taxon>Rhabditida</taxon>
        <taxon>Tylenchina</taxon>
        <taxon>Panagrolaimomorpha</taxon>
        <taxon>Strongyloidoidea</taxon>
        <taxon>Steinernematidae</taxon>
        <taxon>Steinernema</taxon>
    </lineage>
</organism>
<name>A0A4U5NG57_STECR</name>
<evidence type="ECO:0000256" key="1">
    <source>
        <dbReference type="ARBA" id="ARBA00022737"/>
    </source>
</evidence>
<feature type="region of interest" description="Disordered" evidence="3">
    <location>
        <begin position="430"/>
        <end position="452"/>
    </location>
</feature>
<feature type="domain" description="K Homology" evidence="4">
    <location>
        <begin position="228"/>
        <end position="314"/>
    </location>
</feature>